<dbReference type="InterPro" id="IPR036390">
    <property type="entry name" value="WH_DNA-bd_sf"/>
</dbReference>
<dbReference type="GO" id="GO:0006950">
    <property type="term" value="P:response to stress"/>
    <property type="evidence" value="ECO:0007669"/>
    <property type="project" value="TreeGrafter"/>
</dbReference>
<dbReference type="PANTHER" id="PTHR33164:SF104">
    <property type="entry name" value="TRANSCRIPTIONAL REGULATORY PROTEIN"/>
    <property type="match status" value="1"/>
</dbReference>
<evidence type="ECO:0000313" key="5">
    <source>
        <dbReference type="EMBL" id="MQY41133.1"/>
    </source>
</evidence>
<keyword evidence="6" id="KW-1185">Reference proteome</keyword>
<dbReference type="InterPro" id="IPR039422">
    <property type="entry name" value="MarR/SlyA-like"/>
</dbReference>
<dbReference type="AlphaFoldDB" id="A0A844AMK4"/>
<reference evidence="5 6" key="1">
    <citation type="submission" date="2019-10" db="EMBL/GenBank/DDBJ databases">
        <title>Epibacterium sp. nov., isolated from seawater.</title>
        <authorList>
            <person name="Zhang X."/>
            <person name="Li N."/>
        </authorList>
    </citation>
    <scope>NUCLEOTIDE SEQUENCE [LARGE SCALE GENOMIC DNA]</scope>
    <source>
        <strain evidence="5 6">SM1969</strain>
    </source>
</reference>
<accession>A0A844AMK4</accession>
<comment type="caution">
    <text evidence="5">The sequence shown here is derived from an EMBL/GenBank/DDBJ whole genome shotgun (WGS) entry which is preliminary data.</text>
</comment>
<dbReference type="Pfam" id="PF12802">
    <property type="entry name" value="MarR_2"/>
    <property type="match status" value="1"/>
</dbReference>
<dbReference type="EMBL" id="WIXK01000001">
    <property type="protein sequence ID" value="MQY41133.1"/>
    <property type="molecule type" value="Genomic_DNA"/>
</dbReference>
<dbReference type="GO" id="GO:0003677">
    <property type="term" value="F:DNA binding"/>
    <property type="evidence" value="ECO:0007669"/>
    <property type="project" value="UniProtKB-KW"/>
</dbReference>
<evidence type="ECO:0000256" key="1">
    <source>
        <dbReference type="ARBA" id="ARBA00023015"/>
    </source>
</evidence>
<feature type="domain" description="HTH marR-type" evidence="4">
    <location>
        <begin position="38"/>
        <end position="140"/>
    </location>
</feature>
<dbReference type="GO" id="GO:0003700">
    <property type="term" value="F:DNA-binding transcription factor activity"/>
    <property type="evidence" value="ECO:0007669"/>
    <property type="project" value="InterPro"/>
</dbReference>
<proteinExistence type="predicted"/>
<evidence type="ECO:0000256" key="3">
    <source>
        <dbReference type="ARBA" id="ARBA00023163"/>
    </source>
</evidence>
<dbReference type="InterPro" id="IPR036388">
    <property type="entry name" value="WH-like_DNA-bd_sf"/>
</dbReference>
<gene>
    <name evidence="5" type="ORF">GG681_00615</name>
</gene>
<dbReference type="InterPro" id="IPR023187">
    <property type="entry name" value="Tscrpt_reg_MarR-type_CS"/>
</dbReference>
<sequence length="155" mass="17166">MNTHTDVTAPEPAPDRDHVAIWVALNQARLSLLRDVNKLLRDQDLPPLTWYDVLWSIEQQGGAARPAEIVKDLLFEPSALSHMAKRMAAAGLLTIDTATDDKRGRVLRLTSAGIEARRDIWKIYGKALEQRLNPLAQLSDPAAVAQALRKVSTPD</sequence>
<dbReference type="SUPFAM" id="SSF46785">
    <property type="entry name" value="Winged helix' DNA-binding domain"/>
    <property type="match status" value="1"/>
</dbReference>
<evidence type="ECO:0000313" key="6">
    <source>
        <dbReference type="Proteomes" id="UP000436694"/>
    </source>
</evidence>
<keyword evidence="3" id="KW-0804">Transcription</keyword>
<dbReference type="RefSeq" id="WP_153544054.1">
    <property type="nucleotide sequence ID" value="NZ_WIXK01000001.1"/>
</dbReference>
<organism evidence="5 6">
    <name type="scientific">Tritonibacter aquimaris</name>
    <dbReference type="NCBI Taxonomy" id="2663379"/>
    <lineage>
        <taxon>Bacteria</taxon>
        <taxon>Pseudomonadati</taxon>
        <taxon>Pseudomonadota</taxon>
        <taxon>Alphaproteobacteria</taxon>
        <taxon>Rhodobacterales</taxon>
        <taxon>Paracoccaceae</taxon>
        <taxon>Tritonibacter</taxon>
    </lineage>
</organism>
<keyword evidence="1" id="KW-0805">Transcription regulation</keyword>
<dbReference type="Proteomes" id="UP000436694">
    <property type="component" value="Unassembled WGS sequence"/>
</dbReference>
<evidence type="ECO:0000259" key="4">
    <source>
        <dbReference type="SMART" id="SM00347"/>
    </source>
</evidence>
<dbReference type="Gene3D" id="1.10.10.10">
    <property type="entry name" value="Winged helix-like DNA-binding domain superfamily/Winged helix DNA-binding domain"/>
    <property type="match status" value="1"/>
</dbReference>
<evidence type="ECO:0000256" key="2">
    <source>
        <dbReference type="ARBA" id="ARBA00023125"/>
    </source>
</evidence>
<dbReference type="PANTHER" id="PTHR33164">
    <property type="entry name" value="TRANSCRIPTIONAL REGULATOR, MARR FAMILY"/>
    <property type="match status" value="1"/>
</dbReference>
<dbReference type="PROSITE" id="PS01117">
    <property type="entry name" value="HTH_MARR_1"/>
    <property type="match status" value="1"/>
</dbReference>
<name>A0A844AMK4_9RHOB</name>
<dbReference type="InterPro" id="IPR000835">
    <property type="entry name" value="HTH_MarR-typ"/>
</dbReference>
<keyword evidence="2" id="KW-0238">DNA-binding</keyword>
<protein>
    <submittedName>
        <fullName evidence="5">MarR family transcriptional regulator</fullName>
    </submittedName>
</protein>
<dbReference type="SMART" id="SM00347">
    <property type="entry name" value="HTH_MARR"/>
    <property type="match status" value="1"/>
</dbReference>